<name>A0A7L5JP67_9BACT</name>
<dbReference type="AlphaFoldDB" id="A0A7L5JP67"/>
<evidence type="ECO:0000256" key="2">
    <source>
        <dbReference type="SAM" id="Phobius"/>
    </source>
</evidence>
<reference evidence="4 5" key="1">
    <citation type="submission" date="2019-05" db="EMBL/GenBank/DDBJ databases">
        <title>Arcobacter cibarius and Arcobacter thereius providing challenges in identification an antibiotic susceptibility and Quinolone resistance.</title>
        <authorList>
            <person name="Busch A."/>
            <person name="Hanel I."/>
            <person name="Hotzel H."/>
            <person name="Tomaso H."/>
        </authorList>
    </citation>
    <scope>NUCLEOTIDE SEQUENCE [LARGE SCALE GENOMIC DNA]</scope>
    <source>
        <strain evidence="4 5">16CS0831-2</strain>
    </source>
</reference>
<evidence type="ECO:0000313" key="3">
    <source>
        <dbReference type="EMBL" id="QKJ27044.1"/>
    </source>
</evidence>
<evidence type="ECO:0000256" key="1">
    <source>
        <dbReference type="SAM" id="MobiDB-lite"/>
    </source>
</evidence>
<dbReference type="Proteomes" id="UP000509513">
    <property type="component" value="Chromosome"/>
</dbReference>
<keyword evidence="2" id="KW-0812">Transmembrane</keyword>
<feature type="transmembrane region" description="Helical" evidence="2">
    <location>
        <begin position="7"/>
        <end position="28"/>
    </location>
</feature>
<accession>A0A7L5JP67</accession>
<dbReference type="Proteomes" id="UP000305417">
    <property type="component" value="Unassembled WGS sequence"/>
</dbReference>
<dbReference type="KEGG" id="acib:ACBT_1133"/>
<evidence type="ECO:0000313" key="6">
    <source>
        <dbReference type="Proteomes" id="UP000509513"/>
    </source>
</evidence>
<feature type="region of interest" description="Disordered" evidence="1">
    <location>
        <begin position="244"/>
        <end position="266"/>
    </location>
</feature>
<sequence>MQINKQLIAIIVLASLLFSAIGAALFFFKKNQQTQKAKSELVTVYIAKDDIPRDTLLTIEHLAQTKISKEFILNPPLLKEEIIGKFTNEKIYKNEIFLKQKLDTQLVKEEKKIIDFEKSSYNMKFELFKNPNYALVQGEYINIISVYPEGEPDSKGRYPEFAVEFIAENLKVLGFIRNGHHESQSITQQTVKKTVEKKVVEVVEEVKSDEIILDIDLDVLLRLTENYNKGNQLWMVKTAYRDKSNDEDDNIKNDEKEKESTPVQTRNLDTKSQINEIKHKYRMYTSNTSVLTQSATIDYSNDKNKEKSKMKNVEIFVNSNETCSSIKDKFIVGNVNSFFIRTSPSKDSENKTILYKNIIIPYVEKQNEWYKTCDGKYVHETVVREVDAPFISEKLGKYE</sequence>
<keyword evidence="2" id="KW-1133">Transmembrane helix</keyword>
<feature type="compositionally biased region" description="Basic and acidic residues" evidence="1">
    <location>
        <begin position="244"/>
        <end position="260"/>
    </location>
</feature>
<reference evidence="3 6" key="2">
    <citation type="submission" date="2020-05" db="EMBL/GenBank/DDBJ databases">
        <title>Complete genome sequencing of Campylobacter and Arcobacter type strains.</title>
        <authorList>
            <person name="Miller W.G."/>
            <person name="Yee E."/>
        </authorList>
    </citation>
    <scope>NUCLEOTIDE SEQUENCE [LARGE SCALE GENOMIC DNA]</scope>
    <source>
        <strain evidence="3 6">LMG 21996</strain>
    </source>
</reference>
<dbReference type="RefSeq" id="WP_024776044.1">
    <property type="nucleotide sequence ID" value="NZ_CP054051.1"/>
</dbReference>
<dbReference type="EMBL" id="CP054051">
    <property type="protein sequence ID" value="QKJ27044.1"/>
    <property type="molecule type" value="Genomic_DNA"/>
</dbReference>
<proteinExistence type="predicted"/>
<evidence type="ECO:0000313" key="4">
    <source>
        <dbReference type="EMBL" id="TLS98562.1"/>
    </source>
</evidence>
<dbReference type="EMBL" id="VBUC01000014">
    <property type="protein sequence ID" value="TLS98562.1"/>
    <property type="molecule type" value="Genomic_DNA"/>
</dbReference>
<protein>
    <submittedName>
        <fullName evidence="3">Putative Flp pilus protein RcpC</fullName>
    </submittedName>
</protein>
<organism evidence="3 6">
    <name type="scientific">Aliarcobacter cibarius</name>
    <dbReference type="NCBI Taxonomy" id="255507"/>
    <lineage>
        <taxon>Bacteria</taxon>
        <taxon>Pseudomonadati</taxon>
        <taxon>Campylobacterota</taxon>
        <taxon>Epsilonproteobacteria</taxon>
        <taxon>Campylobacterales</taxon>
        <taxon>Arcobacteraceae</taxon>
        <taxon>Aliarcobacter</taxon>
    </lineage>
</organism>
<keyword evidence="2" id="KW-0472">Membrane</keyword>
<evidence type="ECO:0000313" key="5">
    <source>
        <dbReference type="Proteomes" id="UP000305417"/>
    </source>
</evidence>
<keyword evidence="5" id="KW-1185">Reference proteome</keyword>
<gene>
    <name evidence="3" type="ORF">ACBT_1133</name>
    <name evidence="4" type="ORF">FE247_06820</name>
</gene>